<comment type="caution">
    <text evidence="1">The sequence shown here is derived from an EMBL/GenBank/DDBJ whole genome shotgun (WGS) entry which is preliminary data.</text>
</comment>
<sequence length="206" mass="21928">MSLVSMYASNYHISTSVATVFMGLAAPVVFAQSEANTTTCGFNEVPGVVEGGFYHNASANESFSVHGSVHGSENWRLTLTLSEQRRDEYNISSWGSSSDVPILNYLLSVPETYLDASAEEEATTYVCIYPISGRNYSSDGGGEELRNNLAFSSYGCSGVLSDECLSALGSMNPPSAGSRTCPLQSDEATEACGFGPNFRPGKFSEA</sequence>
<organism evidence="1 2">
    <name type="scientific">Plectosphaerella plurivora</name>
    <dbReference type="NCBI Taxonomy" id="936078"/>
    <lineage>
        <taxon>Eukaryota</taxon>
        <taxon>Fungi</taxon>
        <taxon>Dikarya</taxon>
        <taxon>Ascomycota</taxon>
        <taxon>Pezizomycotina</taxon>
        <taxon>Sordariomycetes</taxon>
        <taxon>Hypocreomycetidae</taxon>
        <taxon>Glomerellales</taxon>
        <taxon>Plectosphaerellaceae</taxon>
        <taxon>Plectosphaerella</taxon>
    </lineage>
</organism>
<protein>
    <submittedName>
        <fullName evidence="1">Uncharacterized protein</fullName>
    </submittedName>
</protein>
<dbReference type="Proteomes" id="UP000770015">
    <property type="component" value="Unassembled WGS sequence"/>
</dbReference>
<accession>A0A9P9ABT1</accession>
<name>A0A9P9ABT1_9PEZI</name>
<dbReference type="OrthoDB" id="10503919at2759"/>
<dbReference type="EMBL" id="JAGSXJ010000003">
    <property type="protein sequence ID" value="KAH6693741.1"/>
    <property type="molecule type" value="Genomic_DNA"/>
</dbReference>
<reference evidence="1" key="1">
    <citation type="journal article" date="2021" name="Nat. Commun.">
        <title>Genetic determinants of endophytism in the Arabidopsis root mycobiome.</title>
        <authorList>
            <person name="Mesny F."/>
            <person name="Miyauchi S."/>
            <person name="Thiergart T."/>
            <person name="Pickel B."/>
            <person name="Atanasova L."/>
            <person name="Karlsson M."/>
            <person name="Huettel B."/>
            <person name="Barry K.W."/>
            <person name="Haridas S."/>
            <person name="Chen C."/>
            <person name="Bauer D."/>
            <person name="Andreopoulos W."/>
            <person name="Pangilinan J."/>
            <person name="LaButti K."/>
            <person name="Riley R."/>
            <person name="Lipzen A."/>
            <person name="Clum A."/>
            <person name="Drula E."/>
            <person name="Henrissat B."/>
            <person name="Kohler A."/>
            <person name="Grigoriev I.V."/>
            <person name="Martin F.M."/>
            <person name="Hacquard S."/>
        </authorList>
    </citation>
    <scope>NUCLEOTIDE SEQUENCE</scope>
    <source>
        <strain evidence="1">MPI-SDFR-AT-0117</strain>
    </source>
</reference>
<dbReference type="AlphaFoldDB" id="A0A9P9ABT1"/>
<gene>
    <name evidence="1" type="ORF">F5X68DRAFT_228150</name>
</gene>
<evidence type="ECO:0000313" key="2">
    <source>
        <dbReference type="Proteomes" id="UP000770015"/>
    </source>
</evidence>
<keyword evidence="2" id="KW-1185">Reference proteome</keyword>
<proteinExistence type="predicted"/>
<evidence type="ECO:0000313" key="1">
    <source>
        <dbReference type="EMBL" id="KAH6693741.1"/>
    </source>
</evidence>